<dbReference type="RefSeq" id="WP_150695880.1">
    <property type="nucleotide sequence ID" value="NZ_CABPRZ010000003.1"/>
</dbReference>
<evidence type="ECO:0000313" key="3">
    <source>
        <dbReference type="Proteomes" id="UP000414233"/>
    </source>
</evidence>
<proteinExistence type="predicted"/>
<feature type="signal peptide" evidence="1">
    <location>
        <begin position="1"/>
        <end position="17"/>
    </location>
</feature>
<keyword evidence="3" id="KW-1185">Reference proteome</keyword>
<dbReference type="InterPro" id="IPR021733">
    <property type="entry name" value="DUF3304"/>
</dbReference>
<keyword evidence="1" id="KW-0732">Signal</keyword>
<dbReference type="Proteomes" id="UP000414233">
    <property type="component" value="Unassembled WGS sequence"/>
</dbReference>
<gene>
    <name evidence="2" type="ORF">PTE30175_00923</name>
</gene>
<evidence type="ECO:0000313" key="2">
    <source>
        <dbReference type="EMBL" id="VVD78227.1"/>
    </source>
</evidence>
<dbReference type="EMBL" id="CABPRZ010000003">
    <property type="protein sequence ID" value="VVD78227.1"/>
    <property type="molecule type" value="Genomic_DNA"/>
</dbReference>
<sequence length="279" mass="31222">MKRKLLYILLLPLTLLAGCDVFSSEPTYGGLSMSGFNYTPYNLSRFVVTDKYGNKAGGGGDLMPGSGEGSLSCCYKLKGTEFTVDWYVYDADEARKSLRAHKRIQDIHKTTQVHVPPTKVSGGAGERVLGLHFYPDDHVEFEFRNDLRGTRIFYSDVRFWLSTHHGKLLNPNGEHRSVVFRRTARLAAEGWIKYRLTDTEDLKQYVYFTLLNPKFDEHPAVEKILAETKGIPGAFGAAMEKLPASVVDAVKRNKFHSIQKGAAQANPALGIHHVDNQVT</sequence>
<accession>A0A5E4SR97</accession>
<feature type="chain" id="PRO_5023117583" description="DUF3304 domain-containing protein" evidence="1">
    <location>
        <begin position="18"/>
        <end position="279"/>
    </location>
</feature>
<dbReference type="AlphaFoldDB" id="A0A5E4SR97"/>
<evidence type="ECO:0000256" key="1">
    <source>
        <dbReference type="SAM" id="SignalP"/>
    </source>
</evidence>
<reference evidence="2 3" key="1">
    <citation type="submission" date="2019-08" db="EMBL/GenBank/DDBJ databases">
        <authorList>
            <person name="Peeters C."/>
        </authorList>
    </citation>
    <scope>NUCLEOTIDE SEQUENCE [LARGE SCALE GENOMIC DNA]</scope>
    <source>
        <strain evidence="2 3">LMG 30175</strain>
    </source>
</reference>
<name>A0A5E4SR97_9BURK</name>
<dbReference type="PROSITE" id="PS51257">
    <property type="entry name" value="PROKAR_LIPOPROTEIN"/>
    <property type="match status" value="1"/>
</dbReference>
<evidence type="ECO:0008006" key="4">
    <source>
        <dbReference type="Google" id="ProtNLM"/>
    </source>
</evidence>
<protein>
    <recommendedName>
        <fullName evidence="4">DUF3304 domain-containing protein</fullName>
    </recommendedName>
</protein>
<dbReference type="OrthoDB" id="8971532at2"/>
<organism evidence="2 3">
    <name type="scientific">Pandoraea terrae</name>
    <dbReference type="NCBI Taxonomy" id="1537710"/>
    <lineage>
        <taxon>Bacteria</taxon>
        <taxon>Pseudomonadati</taxon>
        <taxon>Pseudomonadota</taxon>
        <taxon>Betaproteobacteria</taxon>
        <taxon>Burkholderiales</taxon>
        <taxon>Burkholderiaceae</taxon>
        <taxon>Pandoraea</taxon>
    </lineage>
</organism>
<dbReference type="Pfam" id="PF11745">
    <property type="entry name" value="DUF3304"/>
    <property type="match status" value="1"/>
</dbReference>